<organism evidence="2 3">
    <name type="scientific">Cucurbita moschata</name>
    <name type="common">Winter crookneck squash</name>
    <name type="synonym">Cucurbita pepo var. moschata</name>
    <dbReference type="NCBI Taxonomy" id="3662"/>
    <lineage>
        <taxon>Eukaryota</taxon>
        <taxon>Viridiplantae</taxon>
        <taxon>Streptophyta</taxon>
        <taxon>Embryophyta</taxon>
        <taxon>Tracheophyta</taxon>
        <taxon>Spermatophyta</taxon>
        <taxon>Magnoliopsida</taxon>
        <taxon>eudicotyledons</taxon>
        <taxon>Gunneridae</taxon>
        <taxon>Pentapetalae</taxon>
        <taxon>rosids</taxon>
        <taxon>fabids</taxon>
        <taxon>Cucurbitales</taxon>
        <taxon>Cucurbitaceae</taxon>
        <taxon>Cucurbiteae</taxon>
        <taxon>Cucurbita</taxon>
    </lineage>
</organism>
<dbReference type="AlphaFoldDB" id="A0A6J1G6N0"/>
<proteinExistence type="predicted"/>
<dbReference type="Gene3D" id="3.40.30.10">
    <property type="entry name" value="Glutaredoxin"/>
    <property type="match status" value="1"/>
</dbReference>
<dbReference type="Pfam" id="PF23733">
    <property type="entry name" value="GRXCR1-2_C"/>
    <property type="match status" value="1"/>
</dbReference>
<evidence type="ECO:0000313" key="2">
    <source>
        <dbReference type="Proteomes" id="UP000504609"/>
    </source>
</evidence>
<accession>A0A6J1G6N0</accession>
<dbReference type="InterPro" id="IPR002109">
    <property type="entry name" value="Glutaredoxin"/>
</dbReference>
<reference evidence="3" key="1">
    <citation type="submission" date="2025-08" db="UniProtKB">
        <authorList>
            <consortium name="RefSeq"/>
        </authorList>
    </citation>
    <scope>IDENTIFICATION</scope>
    <source>
        <tissue evidence="3">Young leaves</tissue>
    </source>
</reference>
<sequence>MWRSWSKSMVQIPDKTSQSSSFSCSSFKDVQELFAEETAKPTSRKASIVFHRVRFVNSLLKAWSNAPPDGQSQLRFQSEPEPVLKLLDPKSTKATQVPTRSEAVPLLDKQILVYFTSLRVIRSTFEDCRTVRSILRGFRVSVDERDLSMDSGFVSELHQLLGRRKVALPAVFIGGKYIGGAEEVRELHEIGELKKLIEGLPTADSGVCEVCGGFRFILCEECNGSHKLFSEKGGFKMCTVCNENGLIRCHSCSSAIF</sequence>
<dbReference type="CDD" id="cd03031">
    <property type="entry name" value="GRX_GRX_like"/>
    <property type="match status" value="1"/>
</dbReference>
<dbReference type="RefSeq" id="XP_022947355.1">
    <property type="nucleotide sequence ID" value="XM_023091587.1"/>
</dbReference>
<dbReference type="SUPFAM" id="SSF52833">
    <property type="entry name" value="Thioredoxin-like"/>
    <property type="match status" value="1"/>
</dbReference>
<evidence type="ECO:0000259" key="1">
    <source>
        <dbReference type="Pfam" id="PF00462"/>
    </source>
</evidence>
<keyword evidence="2" id="KW-1185">Reference proteome</keyword>
<name>A0A6J1G6N0_CUCMO</name>
<dbReference type="InterPro" id="IPR036249">
    <property type="entry name" value="Thioredoxin-like_sf"/>
</dbReference>
<dbReference type="GeneID" id="111451242"/>
<gene>
    <name evidence="3" type="primary">LOC111451242</name>
</gene>
<feature type="domain" description="Glutaredoxin" evidence="1">
    <location>
        <begin position="113"/>
        <end position="178"/>
    </location>
</feature>
<dbReference type="PANTHER" id="PTHR45669:SF26">
    <property type="entry name" value="GLUTAREDOXIN DOMAIN-CONTAINING PROTEIN"/>
    <property type="match status" value="1"/>
</dbReference>
<dbReference type="KEGG" id="cmos:111451242"/>
<dbReference type="Proteomes" id="UP000504609">
    <property type="component" value="Unplaced"/>
</dbReference>
<dbReference type="PROSITE" id="PS51354">
    <property type="entry name" value="GLUTAREDOXIN_2"/>
    <property type="match status" value="1"/>
</dbReference>
<evidence type="ECO:0000313" key="3">
    <source>
        <dbReference type="RefSeq" id="XP_022947355.1"/>
    </source>
</evidence>
<dbReference type="PANTHER" id="PTHR45669">
    <property type="entry name" value="GLUTAREDOXIN DOMAIN-CONTAINING CYSTEINE-RICH PROTEIN CG12206-RELATED"/>
    <property type="match status" value="1"/>
</dbReference>
<dbReference type="Pfam" id="PF00462">
    <property type="entry name" value="Glutaredoxin"/>
    <property type="match status" value="1"/>
</dbReference>
<protein>
    <submittedName>
        <fullName evidence="3">Uncharacterized protein At5g39865-like</fullName>
    </submittedName>
</protein>